<dbReference type="Proteomes" id="UP001143474">
    <property type="component" value="Unassembled WGS sequence"/>
</dbReference>
<reference evidence="1" key="1">
    <citation type="journal article" date="2014" name="Int. J. Syst. Evol. Microbiol.">
        <title>Complete genome sequence of Corynebacterium casei LMG S-19264T (=DSM 44701T), isolated from a smear-ripened cheese.</title>
        <authorList>
            <consortium name="US DOE Joint Genome Institute (JGI-PGF)"/>
            <person name="Walter F."/>
            <person name="Albersmeier A."/>
            <person name="Kalinowski J."/>
            <person name="Ruckert C."/>
        </authorList>
    </citation>
    <scope>NUCLEOTIDE SEQUENCE</scope>
    <source>
        <strain evidence="1">VKM Ac-2007</strain>
    </source>
</reference>
<dbReference type="AlphaFoldDB" id="A0A9W6HWB0"/>
<accession>A0A9W6HWB0</accession>
<keyword evidence="2" id="KW-1185">Reference proteome</keyword>
<evidence type="ECO:0000313" key="2">
    <source>
        <dbReference type="Proteomes" id="UP001143474"/>
    </source>
</evidence>
<proteinExistence type="predicted"/>
<dbReference type="EMBL" id="BSEV01000001">
    <property type="protein sequence ID" value="GLK06758.1"/>
    <property type="molecule type" value="Genomic_DNA"/>
</dbReference>
<organism evidence="1 2">
    <name type="scientific">Streptosporangium carneum</name>
    <dbReference type="NCBI Taxonomy" id="47481"/>
    <lineage>
        <taxon>Bacteria</taxon>
        <taxon>Bacillati</taxon>
        <taxon>Actinomycetota</taxon>
        <taxon>Actinomycetes</taxon>
        <taxon>Streptosporangiales</taxon>
        <taxon>Streptosporangiaceae</taxon>
        <taxon>Streptosporangium</taxon>
    </lineage>
</organism>
<evidence type="ECO:0000313" key="1">
    <source>
        <dbReference type="EMBL" id="GLK06758.1"/>
    </source>
</evidence>
<name>A0A9W6HWB0_9ACTN</name>
<gene>
    <name evidence="1" type="ORF">GCM10017600_01630</name>
</gene>
<protein>
    <submittedName>
        <fullName evidence="1">Uncharacterized protein</fullName>
    </submittedName>
</protein>
<reference evidence="1" key="2">
    <citation type="submission" date="2023-01" db="EMBL/GenBank/DDBJ databases">
        <authorList>
            <person name="Sun Q."/>
            <person name="Evtushenko L."/>
        </authorList>
    </citation>
    <scope>NUCLEOTIDE SEQUENCE</scope>
    <source>
        <strain evidence="1">VKM Ac-2007</strain>
    </source>
</reference>
<sequence length="80" mass="8942">MESWRSQSPCLIICHDAMKRREDLGIAVAREAVHRLSADEVMGVLENRLLLAHEIQVAIAILSVLQVDRQGAPQRVNGTR</sequence>
<comment type="caution">
    <text evidence="1">The sequence shown here is derived from an EMBL/GenBank/DDBJ whole genome shotgun (WGS) entry which is preliminary data.</text>
</comment>